<evidence type="ECO:0000313" key="6">
    <source>
        <dbReference type="Proteomes" id="UP000622552"/>
    </source>
</evidence>
<dbReference type="GO" id="GO:0047448">
    <property type="term" value="F:5-dehydro-4-deoxyglucarate dehydratase activity"/>
    <property type="evidence" value="ECO:0007669"/>
    <property type="project" value="UniProtKB-EC"/>
</dbReference>
<gene>
    <name evidence="5" type="ORF">IW245_000044</name>
</gene>
<dbReference type="AlphaFoldDB" id="A0A8J7G6K3"/>
<proteinExistence type="inferred from homology"/>
<protein>
    <submittedName>
        <fullName evidence="5">5-dehydro-4-deoxyglucarate dehydratase</fullName>
        <ecNumber evidence="5">4.2.1.41</ecNumber>
    </submittedName>
</protein>
<comment type="caution">
    <text evidence="5">The sequence shown here is derived from an EMBL/GenBank/DDBJ whole genome shotgun (WGS) entry which is preliminary data.</text>
</comment>
<dbReference type="RefSeq" id="WP_197001162.1">
    <property type="nucleotide sequence ID" value="NZ_BONS01000032.1"/>
</dbReference>
<feature type="active site" description="Schiff-base intermediate with substrate" evidence="3">
    <location>
        <position position="159"/>
    </location>
</feature>
<evidence type="ECO:0000256" key="4">
    <source>
        <dbReference type="PIRSR" id="PIRSR001365-2"/>
    </source>
</evidence>
<feature type="binding site" evidence="4">
    <location>
        <position position="47"/>
    </location>
    <ligand>
        <name>pyruvate</name>
        <dbReference type="ChEBI" id="CHEBI:15361"/>
    </ligand>
</feature>
<dbReference type="PANTHER" id="PTHR12128:SF19">
    <property type="entry name" value="5-DEHYDRO-4-DEOXYGLUCARATE DEHYDRATASE 2-RELATED"/>
    <property type="match status" value="1"/>
</dbReference>
<sequence length="309" mass="32357">MQGLLSFPLTPFTARDHGGTVHEAAFVEHLERQIAAGPSAIFVGCGTGEYSSLTPAEQERVIHVAVRVAAGRLPVYAGAGGGAGSARAAVRAAADAGADGVLLLPPYLVSGGSDGLLDHVRFAVRDSPIPAIVYQRATALFTPRTAVELLEIKEIRGLKDGVGDVDLMQRIVSAIRSSEHPRAQGFGFFNGLPTAELSQPAYRAIGVPAYSSAVHCFAPEITHAFARALDSGDVATIQLLTTAFFSPLAALRDSHPGYAVSIVKAGARLAGLDAGPVRPPLVDLSEGHLEQLRRILADGRRALAQIRAH</sequence>
<dbReference type="NCBIfam" id="NF002958">
    <property type="entry name" value="PRK03620.1"/>
    <property type="match status" value="1"/>
</dbReference>
<evidence type="ECO:0000256" key="2">
    <source>
        <dbReference type="PIRNR" id="PIRNR001365"/>
    </source>
</evidence>
<keyword evidence="1 2" id="KW-0456">Lyase</keyword>
<dbReference type="InterPro" id="IPR002220">
    <property type="entry name" value="DapA-like"/>
</dbReference>
<dbReference type="PANTHER" id="PTHR12128">
    <property type="entry name" value="DIHYDRODIPICOLINATE SYNTHASE"/>
    <property type="match status" value="1"/>
</dbReference>
<dbReference type="EC" id="4.2.1.41" evidence="5"/>
<name>A0A8J7G6K3_9ACTN</name>
<accession>A0A8J7G6K3</accession>
<dbReference type="EMBL" id="JADOUF010000001">
    <property type="protein sequence ID" value="MBG6133850.1"/>
    <property type="molecule type" value="Genomic_DNA"/>
</dbReference>
<feature type="active site" description="Proton donor/acceptor" evidence="3">
    <location>
        <position position="134"/>
    </location>
</feature>
<comment type="similarity">
    <text evidence="2">Belongs to the DapA family.</text>
</comment>
<reference evidence="5" key="1">
    <citation type="submission" date="2020-11" db="EMBL/GenBank/DDBJ databases">
        <title>Sequencing the genomes of 1000 actinobacteria strains.</title>
        <authorList>
            <person name="Klenk H.-P."/>
        </authorList>
    </citation>
    <scope>NUCLEOTIDE SEQUENCE</scope>
    <source>
        <strain evidence="5">DSM 45356</strain>
    </source>
</reference>
<dbReference type="Pfam" id="PF00701">
    <property type="entry name" value="DHDPS"/>
    <property type="match status" value="1"/>
</dbReference>
<dbReference type="Proteomes" id="UP000622552">
    <property type="component" value="Unassembled WGS sequence"/>
</dbReference>
<dbReference type="SUPFAM" id="SSF51569">
    <property type="entry name" value="Aldolase"/>
    <property type="match status" value="1"/>
</dbReference>
<evidence type="ECO:0000256" key="1">
    <source>
        <dbReference type="ARBA" id="ARBA00023239"/>
    </source>
</evidence>
<evidence type="ECO:0000256" key="3">
    <source>
        <dbReference type="PIRSR" id="PIRSR001365-1"/>
    </source>
</evidence>
<dbReference type="GO" id="GO:0008840">
    <property type="term" value="F:4-hydroxy-tetrahydrodipicolinate synthase activity"/>
    <property type="evidence" value="ECO:0007669"/>
    <property type="project" value="TreeGrafter"/>
</dbReference>
<evidence type="ECO:0000313" key="5">
    <source>
        <dbReference type="EMBL" id="MBG6133850.1"/>
    </source>
</evidence>
<organism evidence="5 6">
    <name type="scientific">Longispora fulva</name>
    <dbReference type="NCBI Taxonomy" id="619741"/>
    <lineage>
        <taxon>Bacteria</taxon>
        <taxon>Bacillati</taxon>
        <taxon>Actinomycetota</taxon>
        <taxon>Actinomycetes</taxon>
        <taxon>Micromonosporales</taxon>
        <taxon>Micromonosporaceae</taxon>
        <taxon>Longispora</taxon>
    </lineage>
</organism>
<dbReference type="Gene3D" id="3.20.20.70">
    <property type="entry name" value="Aldolase class I"/>
    <property type="match status" value="1"/>
</dbReference>
<dbReference type="PIRSF" id="PIRSF001365">
    <property type="entry name" value="DHDPS"/>
    <property type="match status" value="1"/>
</dbReference>
<dbReference type="SMART" id="SM01130">
    <property type="entry name" value="DHDPS"/>
    <property type="match status" value="1"/>
</dbReference>
<keyword evidence="6" id="KW-1185">Reference proteome</keyword>
<dbReference type="InterPro" id="IPR013785">
    <property type="entry name" value="Aldolase_TIM"/>
</dbReference>